<evidence type="ECO:0000313" key="2">
    <source>
        <dbReference type="EMBL" id="KAG8498859.1"/>
    </source>
</evidence>
<feature type="region of interest" description="Disordered" evidence="1">
    <location>
        <begin position="221"/>
        <end position="241"/>
    </location>
</feature>
<name>A0A8J5ZW66_9ROSI</name>
<sequence>MSTKSFVRLVELYWKVETVFLRQIFYLNLENSMAMVTLTSNYNTNLSQTFSLRDVSFSTFFDGAEENYVRKLSASNRELSSKTTNTNQDEHHYLGLKKEDGEIGVFGAEKYFNGGIDLESPRITKIHAKTLECVKDGRVSIEPVKPVIYQGTPSVPSESSWNSQSALLQSTMRNPPGKKPPKVNGKSFLSGLAGCKCYCSGRNSVDIEEAQVGEISFKRPAANGEGLQGKPNKTASSKASLEVNKPVEEPWTKEDIFSFPTMNSTMGIRPVKVSLQGDVDEIGRKSLEVFGSPALGRRNKSLNIERRLQMFSLDSNPKAEKIENPKGNYNDTESDASSDLFEIESLTGKVNPFLVKQISDAASGCATPTTCYAPSEASIEWSVVTASAADFSVMSDYEELRPPVTFPSPMRTYPITTKAKGSKNKGRSSGLLGCNSQKAVDVAGDTHKTNDKAGFDPRMRSVSDSYIPATRFGAGTKLAAAFQPTHTAGASHLLFIQ</sequence>
<feature type="region of interest" description="Disordered" evidence="1">
    <location>
        <begin position="411"/>
        <end position="430"/>
    </location>
</feature>
<dbReference type="PANTHER" id="PTHR33781:SF4">
    <property type="entry name" value="PROTEIN PHYTOCHROME KINASE SUBSTRATE 1"/>
    <property type="match status" value="1"/>
</dbReference>
<evidence type="ECO:0000256" key="1">
    <source>
        <dbReference type="SAM" id="MobiDB-lite"/>
    </source>
</evidence>
<dbReference type="AlphaFoldDB" id="A0A8J5ZW66"/>
<reference evidence="2 3" key="1">
    <citation type="journal article" date="2021" name="bioRxiv">
        <title>The Gossypium anomalum genome as a resource for cotton improvement and evolutionary analysis of hybrid incompatibility.</title>
        <authorList>
            <person name="Grover C.E."/>
            <person name="Yuan D."/>
            <person name="Arick M.A."/>
            <person name="Miller E.R."/>
            <person name="Hu G."/>
            <person name="Peterson D.G."/>
            <person name="Wendel J.F."/>
            <person name="Udall J.A."/>
        </authorList>
    </citation>
    <scope>NUCLEOTIDE SEQUENCE [LARGE SCALE GENOMIC DNA]</scope>
    <source>
        <strain evidence="2">JFW-Udall</strain>
        <tissue evidence="2">Leaf</tissue>
    </source>
</reference>
<dbReference type="Proteomes" id="UP000701853">
    <property type="component" value="Chromosome 3"/>
</dbReference>
<dbReference type="PANTHER" id="PTHR33781">
    <property type="entry name" value="PROTEIN PHYTOCHROME KINASE SUBSTRATE 1-RELATED"/>
    <property type="match status" value="1"/>
</dbReference>
<gene>
    <name evidence="2" type="ORF">CXB51_005227</name>
</gene>
<keyword evidence="3" id="KW-1185">Reference proteome</keyword>
<dbReference type="EMBL" id="JAHUZN010000003">
    <property type="protein sequence ID" value="KAG8498859.1"/>
    <property type="molecule type" value="Genomic_DNA"/>
</dbReference>
<dbReference type="OrthoDB" id="1916150at2759"/>
<evidence type="ECO:0000313" key="3">
    <source>
        <dbReference type="Proteomes" id="UP000701853"/>
    </source>
</evidence>
<proteinExistence type="predicted"/>
<evidence type="ECO:0008006" key="4">
    <source>
        <dbReference type="Google" id="ProtNLM"/>
    </source>
</evidence>
<accession>A0A8J5ZW66</accession>
<dbReference type="GO" id="GO:0009638">
    <property type="term" value="P:phototropism"/>
    <property type="evidence" value="ECO:0007669"/>
    <property type="project" value="InterPro"/>
</dbReference>
<comment type="caution">
    <text evidence="2">The sequence shown here is derived from an EMBL/GenBank/DDBJ whole genome shotgun (WGS) entry which is preliminary data.</text>
</comment>
<organism evidence="2 3">
    <name type="scientific">Gossypium anomalum</name>
    <dbReference type="NCBI Taxonomy" id="47600"/>
    <lineage>
        <taxon>Eukaryota</taxon>
        <taxon>Viridiplantae</taxon>
        <taxon>Streptophyta</taxon>
        <taxon>Embryophyta</taxon>
        <taxon>Tracheophyta</taxon>
        <taxon>Spermatophyta</taxon>
        <taxon>Magnoliopsida</taxon>
        <taxon>eudicotyledons</taxon>
        <taxon>Gunneridae</taxon>
        <taxon>Pentapetalae</taxon>
        <taxon>rosids</taxon>
        <taxon>malvids</taxon>
        <taxon>Malvales</taxon>
        <taxon>Malvaceae</taxon>
        <taxon>Malvoideae</taxon>
        <taxon>Gossypium</taxon>
    </lineage>
</organism>
<dbReference type="InterPro" id="IPR039615">
    <property type="entry name" value="PKS"/>
</dbReference>
<protein>
    <recommendedName>
        <fullName evidence="4">Phytochrome kinase substrate 1</fullName>
    </recommendedName>
</protein>